<name>A0A5D3GEQ3_9PSED</name>
<accession>A0A5D3GEQ3</accession>
<dbReference type="InterPro" id="IPR013078">
    <property type="entry name" value="His_Pase_superF_clade-1"/>
</dbReference>
<evidence type="ECO:0000313" key="1">
    <source>
        <dbReference type="EMBL" id="TYK57885.1"/>
    </source>
</evidence>
<reference evidence="1 2" key="2">
    <citation type="submission" date="2019-08" db="EMBL/GenBank/DDBJ databases">
        <authorList>
            <person name="Brilhante M."/>
            <person name="Perreten V."/>
        </authorList>
    </citation>
    <scope>NUCLEOTIDE SEQUENCE [LARGE SCALE GENOMIC DNA]</scope>
    <source>
        <strain evidence="1 2">MCP106</strain>
    </source>
</reference>
<dbReference type="CDD" id="cd07067">
    <property type="entry name" value="HP_PGM_like"/>
    <property type="match status" value="1"/>
</dbReference>
<organism evidence="1 2">
    <name type="scientific">Pseudomonas synxantha</name>
    <dbReference type="NCBI Taxonomy" id="47883"/>
    <lineage>
        <taxon>Bacteria</taxon>
        <taxon>Pseudomonadati</taxon>
        <taxon>Pseudomonadota</taxon>
        <taxon>Gammaproteobacteria</taxon>
        <taxon>Pseudomonadales</taxon>
        <taxon>Pseudomonadaceae</taxon>
        <taxon>Pseudomonas</taxon>
    </lineage>
</organism>
<reference evidence="1 2" key="1">
    <citation type="submission" date="2019-08" db="EMBL/GenBank/DDBJ databases">
        <title>Subclass B2 metallo-beta lactamase from Pseudomonas synxantha.</title>
        <authorList>
            <person name="Poirel L."/>
            <person name="Palmieri M."/>
            <person name="Masseron A."/>
            <person name="Perreten V."/>
            <person name="Nordman P."/>
        </authorList>
    </citation>
    <scope>NUCLEOTIDE SEQUENCE [LARGE SCALE GENOMIC DNA]</scope>
    <source>
        <strain evidence="1 2">MCP106</strain>
    </source>
</reference>
<dbReference type="InterPro" id="IPR050275">
    <property type="entry name" value="PGM_Phosphatase"/>
</dbReference>
<gene>
    <name evidence="1" type="ORF">FXO26_11525</name>
</gene>
<dbReference type="SUPFAM" id="SSF53254">
    <property type="entry name" value="Phosphoglycerate mutase-like"/>
    <property type="match status" value="1"/>
</dbReference>
<dbReference type="Proteomes" id="UP000324029">
    <property type="component" value="Unassembled WGS sequence"/>
</dbReference>
<dbReference type="Pfam" id="PF00300">
    <property type="entry name" value="His_Phos_1"/>
    <property type="match status" value="1"/>
</dbReference>
<dbReference type="Gene3D" id="3.40.50.1240">
    <property type="entry name" value="Phosphoglycerate mutase-like"/>
    <property type="match status" value="1"/>
</dbReference>
<dbReference type="PANTHER" id="PTHR48100">
    <property type="entry name" value="BROAD-SPECIFICITY PHOSPHATASE YOR283W-RELATED"/>
    <property type="match status" value="1"/>
</dbReference>
<evidence type="ECO:0000313" key="2">
    <source>
        <dbReference type="Proteomes" id="UP000324029"/>
    </source>
</evidence>
<dbReference type="RefSeq" id="WP_148853297.1">
    <property type="nucleotide sequence ID" value="NZ_VSRO01000005.1"/>
</dbReference>
<dbReference type="EMBL" id="VSRO01000005">
    <property type="protein sequence ID" value="TYK57885.1"/>
    <property type="molecule type" value="Genomic_DNA"/>
</dbReference>
<protein>
    <submittedName>
        <fullName evidence="1">Histidine phosphatase family protein</fullName>
    </submittedName>
</protein>
<dbReference type="InterPro" id="IPR029033">
    <property type="entry name" value="His_PPase_superfam"/>
</dbReference>
<dbReference type="PANTHER" id="PTHR48100:SF1">
    <property type="entry name" value="HISTIDINE PHOSPHATASE FAMILY PROTEIN-RELATED"/>
    <property type="match status" value="1"/>
</dbReference>
<comment type="caution">
    <text evidence="1">The sequence shown here is derived from an EMBL/GenBank/DDBJ whole genome shotgun (WGS) entry which is preliminary data.</text>
</comment>
<proteinExistence type="predicted"/>
<dbReference type="GO" id="GO:0005737">
    <property type="term" value="C:cytoplasm"/>
    <property type="evidence" value="ECO:0007669"/>
    <property type="project" value="TreeGrafter"/>
</dbReference>
<sequence>MSNLSLEAVENYPAQRRRLYLMRHASVSYFNDDGSPVDPRYVQLTERGRHQAHAAAQVLATAELDLAVCSGLTRTRETASIVVGDRSLILEMVAGFREIRSGRLRELAPERLEQELAYPYELAAQPDSRFLGGETYLEFSQRVLAAWHDLLALDWRHALLVAHDAVNRVLLGEAQPGDTLSGMSAFEQDPACINIIDLDIVEGQLKRMLLRTVNFTPYDPLKHLARLTVMERVHRQYKHA</sequence>
<dbReference type="SMART" id="SM00855">
    <property type="entry name" value="PGAM"/>
    <property type="match status" value="1"/>
</dbReference>
<dbReference type="GO" id="GO:0016791">
    <property type="term" value="F:phosphatase activity"/>
    <property type="evidence" value="ECO:0007669"/>
    <property type="project" value="TreeGrafter"/>
</dbReference>
<dbReference type="AlphaFoldDB" id="A0A5D3GEQ3"/>